<sequence length="394" mass="45566">MQQQNLPKQNIPTEKEKGSTPVIKILMVDDRPENLIALERLLRHLDVELFKAESGNEALRLTLHHDFALALIDIQMPGMDGYELASLLRSDKKTSHIPFIFISAIYKDHINIFKGYEAGAFSYITKPFEPDILLNKVQFFIDKYKQEQELKETHQKLKKNIRDLNLAYDELKSFSYSVSHDLRSPLRSIAGFSEILIEDYYDQLDPEGQKLITRIVNSAKNMSTLIDDMLDFSKLGRQELYPRKVDMHQLFQDTYTQLTERMEDDRNIEFKLSPIKENYGDKQMLERLVTNLLSNAIKYTQKEPVAVIEVDGYEQEGQYVYRVRDNGAGFDELYKDKLFGVFQRLHKVSDYNGTGVGLAIAKRIIFHHQGQIWADGKVNEGATFYFTLGLEGSS</sequence>
<dbReference type="PROSITE" id="PS50109">
    <property type="entry name" value="HIS_KIN"/>
    <property type="match status" value="1"/>
</dbReference>
<organism evidence="9 10">
    <name type="scientific">Fulvivirga kasyanovii</name>
    <dbReference type="NCBI Taxonomy" id="396812"/>
    <lineage>
        <taxon>Bacteria</taxon>
        <taxon>Pseudomonadati</taxon>
        <taxon>Bacteroidota</taxon>
        <taxon>Cytophagia</taxon>
        <taxon>Cytophagales</taxon>
        <taxon>Fulvivirgaceae</taxon>
        <taxon>Fulvivirga</taxon>
    </lineage>
</organism>
<dbReference type="InterPro" id="IPR004358">
    <property type="entry name" value="Sig_transdc_His_kin-like_C"/>
</dbReference>
<name>A0ABW9S0Y6_9BACT</name>
<dbReference type="SMART" id="SM00448">
    <property type="entry name" value="REC"/>
    <property type="match status" value="1"/>
</dbReference>
<gene>
    <name evidence="9" type="ORF">E1163_29585</name>
</gene>
<dbReference type="PANTHER" id="PTHR42878">
    <property type="entry name" value="TWO-COMPONENT HISTIDINE KINASE"/>
    <property type="match status" value="1"/>
</dbReference>
<protein>
    <recommendedName>
        <fullName evidence="2">histidine kinase</fullName>
        <ecNumber evidence="2">2.7.13.3</ecNumber>
    </recommendedName>
</protein>
<dbReference type="Pfam" id="PF02518">
    <property type="entry name" value="HATPase_c"/>
    <property type="match status" value="1"/>
</dbReference>
<dbReference type="Pfam" id="PF00072">
    <property type="entry name" value="Response_reg"/>
    <property type="match status" value="1"/>
</dbReference>
<proteinExistence type="predicted"/>
<keyword evidence="5 9" id="KW-0418">Kinase</keyword>
<dbReference type="Gene3D" id="3.30.565.10">
    <property type="entry name" value="Histidine kinase-like ATPase, C-terminal domain"/>
    <property type="match status" value="1"/>
</dbReference>
<evidence type="ECO:0000256" key="5">
    <source>
        <dbReference type="ARBA" id="ARBA00022777"/>
    </source>
</evidence>
<keyword evidence="10" id="KW-1185">Reference proteome</keyword>
<dbReference type="SMART" id="SM00387">
    <property type="entry name" value="HATPase_c"/>
    <property type="match status" value="1"/>
</dbReference>
<evidence type="ECO:0000256" key="6">
    <source>
        <dbReference type="PROSITE-ProRule" id="PRU00169"/>
    </source>
</evidence>
<accession>A0ABW9S0Y6</accession>
<dbReference type="CDD" id="cd00082">
    <property type="entry name" value="HisKA"/>
    <property type="match status" value="1"/>
</dbReference>
<dbReference type="SUPFAM" id="SSF52172">
    <property type="entry name" value="CheY-like"/>
    <property type="match status" value="1"/>
</dbReference>
<dbReference type="PROSITE" id="PS50110">
    <property type="entry name" value="RESPONSE_REGULATORY"/>
    <property type="match status" value="1"/>
</dbReference>
<dbReference type="EMBL" id="SMLW01000679">
    <property type="protein sequence ID" value="MTI29150.1"/>
    <property type="molecule type" value="Genomic_DNA"/>
</dbReference>
<dbReference type="InterPro" id="IPR001789">
    <property type="entry name" value="Sig_transdc_resp-reg_receiver"/>
</dbReference>
<feature type="domain" description="Histidine kinase" evidence="7">
    <location>
        <begin position="177"/>
        <end position="392"/>
    </location>
</feature>
<dbReference type="Proteomes" id="UP000798808">
    <property type="component" value="Unassembled WGS sequence"/>
</dbReference>
<dbReference type="PANTHER" id="PTHR42878:SF15">
    <property type="entry name" value="BACTERIOPHYTOCHROME"/>
    <property type="match status" value="1"/>
</dbReference>
<evidence type="ECO:0000256" key="2">
    <source>
        <dbReference type="ARBA" id="ARBA00012438"/>
    </source>
</evidence>
<evidence type="ECO:0000259" key="8">
    <source>
        <dbReference type="PROSITE" id="PS50110"/>
    </source>
</evidence>
<dbReference type="RefSeq" id="WP_155177366.1">
    <property type="nucleotide sequence ID" value="NZ_BAAAFL010000022.1"/>
</dbReference>
<evidence type="ECO:0000259" key="7">
    <source>
        <dbReference type="PROSITE" id="PS50109"/>
    </source>
</evidence>
<keyword evidence="4" id="KW-0808">Transferase</keyword>
<evidence type="ECO:0000256" key="4">
    <source>
        <dbReference type="ARBA" id="ARBA00022679"/>
    </source>
</evidence>
<dbReference type="GO" id="GO:0016301">
    <property type="term" value="F:kinase activity"/>
    <property type="evidence" value="ECO:0007669"/>
    <property type="project" value="UniProtKB-KW"/>
</dbReference>
<feature type="modified residue" description="4-aspartylphosphate" evidence="6">
    <location>
        <position position="73"/>
    </location>
</feature>
<evidence type="ECO:0000313" key="10">
    <source>
        <dbReference type="Proteomes" id="UP000798808"/>
    </source>
</evidence>
<evidence type="ECO:0000256" key="3">
    <source>
        <dbReference type="ARBA" id="ARBA00022553"/>
    </source>
</evidence>
<evidence type="ECO:0000256" key="1">
    <source>
        <dbReference type="ARBA" id="ARBA00000085"/>
    </source>
</evidence>
<reference evidence="9 10" key="1">
    <citation type="submission" date="2019-02" db="EMBL/GenBank/DDBJ databases">
        <authorList>
            <person name="Goldberg S.R."/>
            <person name="Haltli B.A."/>
            <person name="Correa H."/>
            <person name="Russell K.G."/>
        </authorList>
    </citation>
    <scope>NUCLEOTIDE SEQUENCE [LARGE SCALE GENOMIC DNA]</scope>
    <source>
        <strain evidence="9 10">JCM 16186</strain>
    </source>
</reference>
<comment type="caution">
    <text evidence="9">The sequence shown here is derived from an EMBL/GenBank/DDBJ whole genome shotgun (WGS) entry which is preliminary data.</text>
</comment>
<feature type="domain" description="Response regulatory" evidence="8">
    <location>
        <begin position="24"/>
        <end position="141"/>
    </location>
</feature>
<dbReference type="Pfam" id="PF00512">
    <property type="entry name" value="HisKA"/>
    <property type="match status" value="1"/>
</dbReference>
<dbReference type="InterPro" id="IPR011006">
    <property type="entry name" value="CheY-like_superfamily"/>
</dbReference>
<dbReference type="InterPro" id="IPR005467">
    <property type="entry name" value="His_kinase_dom"/>
</dbReference>
<dbReference type="Gene3D" id="1.10.287.130">
    <property type="match status" value="1"/>
</dbReference>
<dbReference type="SMART" id="SM00388">
    <property type="entry name" value="HisKA"/>
    <property type="match status" value="1"/>
</dbReference>
<dbReference type="InterPro" id="IPR003594">
    <property type="entry name" value="HATPase_dom"/>
</dbReference>
<dbReference type="Gene3D" id="3.40.50.2300">
    <property type="match status" value="1"/>
</dbReference>
<dbReference type="EC" id="2.7.13.3" evidence="2"/>
<dbReference type="InterPro" id="IPR050351">
    <property type="entry name" value="BphY/WalK/GraS-like"/>
</dbReference>
<dbReference type="PRINTS" id="PR00344">
    <property type="entry name" value="BCTRLSENSOR"/>
</dbReference>
<dbReference type="SUPFAM" id="SSF55874">
    <property type="entry name" value="ATPase domain of HSP90 chaperone/DNA topoisomerase II/histidine kinase"/>
    <property type="match status" value="1"/>
</dbReference>
<dbReference type="InterPro" id="IPR003661">
    <property type="entry name" value="HisK_dim/P_dom"/>
</dbReference>
<evidence type="ECO:0000313" key="9">
    <source>
        <dbReference type="EMBL" id="MTI29150.1"/>
    </source>
</evidence>
<dbReference type="InterPro" id="IPR036890">
    <property type="entry name" value="HATPase_C_sf"/>
</dbReference>
<keyword evidence="3 6" id="KW-0597">Phosphoprotein</keyword>
<comment type="catalytic activity">
    <reaction evidence="1">
        <text>ATP + protein L-histidine = ADP + protein N-phospho-L-histidine.</text>
        <dbReference type="EC" id="2.7.13.3"/>
    </reaction>
</comment>